<evidence type="ECO:0000313" key="4">
    <source>
        <dbReference type="EMBL" id="ARD85648.1"/>
    </source>
</evidence>
<dbReference type="STRING" id="74969.FAD_1809"/>
<dbReference type="SUPFAM" id="SSF53383">
    <property type="entry name" value="PLP-dependent transferases"/>
    <property type="match status" value="1"/>
</dbReference>
<dbReference type="Pfam" id="PF01053">
    <property type="entry name" value="Cys_Met_Meta_PP"/>
    <property type="match status" value="1"/>
</dbReference>
<sequence>MTSNRAYAAPLTYPIYQTSSYVVPEGEKYRYSREYNPTVENLGIKIKEMEGAEDYNVFSSGMGAITTTLLSLSKPGDRILTHLDTFARSYHFIRDFMGKWGIKPDIANPGTENIINGIKKGTGIVFIESVTNPILRVNDISTISEKCHDVGAILVVDSTVPTPYNVKSLKLGADIVVHSSSKFIAGHNNVISGLAAGRKDLMEKIDAMRRTLGTSLDPNSAFLTENGMKTLGIRMEKINSNAMEIATELQKNPEISRVIYPGLSEHPDHEIAKKYMKGYSGIVCFKVKTDPEKFIGKLEKIVPANTMGGTETVISTPASMSHRSLTSEELNVLGVDSTFMRLSVGIEDPDEIVRDINRALND</sequence>
<keyword evidence="2" id="KW-0663">Pyridoxal phosphate</keyword>
<dbReference type="Proteomes" id="UP000192050">
    <property type="component" value="Chromosome"/>
</dbReference>
<dbReference type="KEGG" id="fai:FAD_1809"/>
<dbReference type="GO" id="GO:0030170">
    <property type="term" value="F:pyridoxal phosphate binding"/>
    <property type="evidence" value="ECO:0007669"/>
    <property type="project" value="InterPro"/>
</dbReference>
<dbReference type="InterPro" id="IPR015424">
    <property type="entry name" value="PyrdxlP-dep_Trfase"/>
</dbReference>
<keyword evidence="5" id="KW-1185">Reference proteome</keyword>
<dbReference type="InterPro" id="IPR000277">
    <property type="entry name" value="Cys/Met-Metab_PyrdxlP-dep_enz"/>
</dbReference>
<evidence type="ECO:0000313" key="5">
    <source>
        <dbReference type="Proteomes" id="UP000192050"/>
    </source>
</evidence>
<dbReference type="PIRSF" id="PIRSF001434">
    <property type="entry name" value="CGS"/>
    <property type="match status" value="1"/>
</dbReference>
<dbReference type="NCBIfam" id="NF005047">
    <property type="entry name" value="PRK06460.1"/>
    <property type="match status" value="1"/>
</dbReference>
<dbReference type="OrthoDB" id="43458at2157"/>
<reference evidence="4 5" key="1">
    <citation type="submission" date="2011-10" db="EMBL/GenBank/DDBJ databases">
        <title>Metabolic and evolutionary patterns in the extreme acidophile Ferroplasma acidiphilum.</title>
        <authorList>
            <person name="Golyshina O.V."/>
            <person name="Kozyavkin S.A."/>
            <person name="Tatusov R.L."/>
            <person name="Slesarev A.I."/>
            <person name="Golyshin P.N."/>
        </authorList>
    </citation>
    <scope>NUCLEOTIDE SEQUENCE [LARGE SCALE GENOMIC DNA]</scope>
    <source>
        <strain evidence="5">Y</strain>
    </source>
</reference>
<dbReference type="PANTHER" id="PTHR11808:SF50">
    <property type="entry name" value="CYSTATHIONINE BETA-LYASE"/>
    <property type="match status" value="1"/>
</dbReference>
<gene>
    <name evidence="4" type="ORF">FAD_1809</name>
</gene>
<name>A0A1V0N667_9ARCH</name>
<accession>A0A1V0N667</accession>
<dbReference type="Gene3D" id="3.90.1150.10">
    <property type="entry name" value="Aspartate Aminotransferase, domain 1"/>
    <property type="match status" value="1"/>
</dbReference>
<dbReference type="EMBL" id="CP015363">
    <property type="protein sequence ID" value="ARD85648.1"/>
    <property type="molecule type" value="Genomic_DNA"/>
</dbReference>
<dbReference type="GO" id="GO:0047804">
    <property type="term" value="F:cysteine-S-conjugate beta-lyase activity"/>
    <property type="evidence" value="ECO:0007669"/>
    <property type="project" value="UniProtKB-ARBA"/>
</dbReference>
<evidence type="ECO:0000256" key="2">
    <source>
        <dbReference type="ARBA" id="ARBA00022898"/>
    </source>
</evidence>
<dbReference type="InterPro" id="IPR015421">
    <property type="entry name" value="PyrdxlP-dep_Trfase_major"/>
</dbReference>
<evidence type="ECO:0000256" key="1">
    <source>
        <dbReference type="ARBA" id="ARBA00001933"/>
    </source>
</evidence>
<dbReference type="FunFam" id="3.40.640.10:FF:000046">
    <property type="entry name" value="Cystathionine gamma-lyase"/>
    <property type="match status" value="1"/>
</dbReference>
<proteinExistence type="predicted"/>
<evidence type="ECO:0000256" key="3">
    <source>
        <dbReference type="ARBA" id="ARBA00023239"/>
    </source>
</evidence>
<dbReference type="PANTHER" id="PTHR11808">
    <property type="entry name" value="TRANS-SULFURATION ENZYME FAMILY MEMBER"/>
    <property type="match status" value="1"/>
</dbReference>
<dbReference type="InterPro" id="IPR015422">
    <property type="entry name" value="PyrdxlP-dep_Trfase_small"/>
</dbReference>
<protein>
    <recommendedName>
        <fullName evidence="6">Cystathionine gamma-synthase</fullName>
    </recommendedName>
</protein>
<organism evidence="4 5">
    <name type="scientific">Ferroplasma acidiphilum</name>
    <dbReference type="NCBI Taxonomy" id="74969"/>
    <lineage>
        <taxon>Archaea</taxon>
        <taxon>Methanobacteriati</taxon>
        <taxon>Thermoplasmatota</taxon>
        <taxon>Thermoplasmata</taxon>
        <taxon>Thermoplasmatales</taxon>
        <taxon>Ferroplasmaceae</taxon>
        <taxon>Ferroplasma</taxon>
    </lineage>
</organism>
<dbReference type="RefSeq" id="WP_081143102.1">
    <property type="nucleotide sequence ID" value="NZ_CP015363.1"/>
</dbReference>
<dbReference type="Gene3D" id="3.40.640.10">
    <property type="entry name" value="Type I PLP-dependent aspartate aminotransferase-like (Major domain)"/>
    <property type="match status" value="1"/>
</dbReference>
<dbReference type="CDD" id="cd00614">
    <property type="entry name" value="CGS_like"/>
    <property type="match status" value="1"/>
</dbReference>
<dbReference type="GeneID" id="31677299"/>
<dbReference type="GO" id="GO:0005737">
    <property type="term" value="C:cytoplasm"/>
    <property type="evidence" value="ECO:0007669"/>
    <property type="project" value="TreeGrafter"/>
</dbReference>
<comment type="cofactor">
    <cofactor evidence="1">
        <name>pyridoxal 5'-phosphate</name>
        <dbReference type="ChEBI" id="CHEBI:597326"/>
    </cofactor>
</comment>
<evidence type="ECO:0008006" key="6">
    <source>
        <dbReference type="Google" id="ProtNLM"/>
    </source>
</evidence>
<keyword evidence="3" id="KW-0456">Lyase</keyword>
<dbReference type="GO" id="GO:0019346">
    <property type="term" value="P:transsulfuration"/>
    <property type="evidence" value="ECO:0007669"/>
    <property type="project" value="InterPro"/>
</dbReference>
<dbReference type="AlphaFoldDB" id="A0A1V0N667"/>